<keyword evidence="14" id="KW-0234">DNA repair</keyword>
<evidence type="ECO:0000313" key="22">
    <source>
        <dbReference type="Proteomes" id="UP001476247"/>
    </source>
</evidence>
<comment type="similarity">
    <text evidence="3">Belongs to the helicase family. RAD3/XPD subfamily.</text>
</comment>
<keyword evidence="16" id="KW-0539">Nucleus</keyword>
<dbReference type="Proteomes" id="UP001476247">
    <property type="component" value="Unassembled WGS sequence"/>
</dbReference>
<name>A0ABP9Y6V8_9FUNG</name>
<feature type="domain" description="Helicase ATP-binding" evidence="20">
    <location>
        <begin position="211"/>
        <end position="501"/>
    </location>
</feature>
<evidence type="ECO:0000256" key="4">
    <source>
        <dbReference type="ARBA" id="ARBA00022485"/>
    </source>
</evidence>
<keyword evidence="13" id="KW-0238">DNA-binding</keyword>
<keyword evidence="12" id="KW-0411">Iron-sulfur</keyword>
<organism evidence="21 22">
    <name type="scientific">Helicostylum pulchrum</name>
    <dbReference type="NCBI Taxonomy" id="562976"/>
    <lineage>
        <taxon>Eukaryota</taxon>
        <taxon>Fungi</taxon>
        <taxon>Fungi incertae sedis</taxon>
        <taxon>Mucoromycota</taxon>
        <taxon>Mucoromycotina</taxon>
        <taxon>Mucoromycetes</taxon>
        <taxon>Mucorales</taxon>
        <taxon>Mucorineae</taxon>
        <taxon>Mucoraceae</taxon>
        <taxon>Helicostylum</taxon>
    </lineage>
</organism>
<comment type="subcellular location">
    <subcellularLocation>
        <location evidence="2">Nucleus</location>
    </subcellularLocation>
</comment>
<dbReference type="Pfam" id="PF06733">
    <property type="entry name" value="DEAD_2"/>
    <property type="match status" value="1"/>
</dbReference>
<dbReference type="CDD" id="cd18788">
    <property type="entry name" value="SF2_C_XPD"/>
    <property type="match status" value="1"/>
</dbReference>
<dbReference type="PANTHER" id="PTHR11472">
    <property type="entry name" value="DNA REPAIR DEAD HELICASE RAD3/XP-D SUBFAMILY MEMBER"/>
    <property type="match status" value="1"/>
</dbReference>
<evidence type="ECO:0000256" key="8">
    <source>
        <dbReference type="ARBA" id="ARBA00022801"/>
    </source>
</evidence>
<protein>
    <recommendedName>
        <fullName evidence="17">DNA 5'-3' helicase</fullName>
        <ecNumber evidence="17">5.6.2.3</ecNumber>
    </recommendedName>
</protein>
<comment type="cofactor">
    <cofactor evidence="1">
        <name>[4Fe-4S] cluster</name>
        <dbReference type="ChEBI" id="CHEBI:49883"/>
    </cofactor>
</comment>
<dbReference type="InterPro" id="IPR014013">
    <property type="entry name" value="Helic_SF1/SF2_ATP-bd_DinG/Rad3"/>
</dbReference>
<evidence type="ECO:0000256" key="19">
    <source>
        <dbReference type="SAM" id="MobiDB-lite"/>
    </source>
</evidence>
<proteinExistence type="inferred from homology"/>
<evidence type="ECO:0000256" key="14">
    <source>
        <dbReference type="ARBA" id="ARBA00023204"/>
    </source>
</evidence>
<keyword evidence="10" id="KW-0067">ATP-binding</keyword>
<dbReference type="InterPro" id="IPR045028">
    <property type="entry name" value="DinG/Rad3-like"/>
</dbReference>
<dbReference type="Pfam" id="PF13307">
    <property type="entry name" value="Helicase_C_2"/>
    <property type="match status" value="1"/>
</dbReference>
<feature type="region of interest" description="Disordered" evidence="19">
    <location>
        <begin position="1"/>
        <end position="27"/>
    </location>
</feature>
<dbReference type="PANTHER" id="PTHR11472:SF1">
    <property type="entry name" value="GENERAL TRANSCRIPTION AND DNA REPAIR FACTOR IIH HELICASE SUBUNIT XPD"/>
    <property type="match status" value="1"/>
</dbReference>
<evidence type="ECO:0000256" key="6">
    <source>
        <dbReference type="ARBA" id="ARBA00022741"/>
    </source>
</evidence>
<dbReference type="PROSITE" id="PS51193">
    <property type="entry name" value="HELICASE_ATP_BIND_2"/>
    <property type="match status" value="1"/>
</dbReference>
<evidence type="ECO:0000256" key="18">
    <source>
        <dbReference type="ARBA" id="ARBA00048954"/>
    </source>
</evidence>
<dbReference type="InterPro" id="IPR013020">
    <property type="entry name" value="Rad3/Chl1-like"/>
</dbReference>
<keyword evidence="7" id="KW-0227">DNA damage</keyword>
<dbReference type="EC" id="5.6.2.3" evidence="17"/>
<reference evidence="21 22" key="1">
    <citation type="submission" date="2024-04" db="EMBL/GenBank/DDBJ databases">
        <title>genome sequences of Mucor flavus KT1a and Helicostylum pulchrum KT1b strains isolation_sourced from the surface of a dry-aged beef.</title>
        <authorList>
            <person name="Toyotome T."/>
            <person name="Hosono M."/>
            <person name="Torimaru M."/>
            <person name="Fukuda K."/>
            <person name="Mikami N."/>
        </authorList>
    </citation>
    <scope>NUCLEOTIDE SEQUENCE [LARGE SCALE GENOMIC DNA]</scope>
    <source>
        <strain evidence="21 22">KT1b</strain>
    </source>
</reference>
<gene>
    <name evidence="21" type="primary">RAD15</name>
    <name evidence="21" type="ORF">HPULCUR_007819</name>
</gene>
<dbReference type="InterPro" id="IPR001945">
    <property type="entry name" value="RAD3/XPD"/>
</dbReference>
<comment type="caution">
    <text evidence="21">The sequence shown here is derived from an EMBL/GenBank/DDBJ whole genome shotgun (WGS) entry which is preliminary data.</text>
</comment>
<keyword evidence="4" id="KW-0004">4Fe-4S</keyword>
<keyword evidence="9" id="KW-0347">Helicase</keyword>
<feature type="compositionally biased region" description="Polar residues" evidence="19">
    <location>
        <begin position="8"/>
        <end position="19"/>
    </location>
</feature>
<keyword evidence="8" id="KW-0378">Hydrolase</keyword>
<evidence type="ECO:0000256" key="2">
    <source>
        <dbReference type="ARBA" id="ARBA00004123"/>
    </source>
</evidence>
<evidence type="ECO:0000313" key="21">
    <source>
        <dbReference type="EMBL" id="GAA5802355.1"/>
    </source>
</evidence>
<dbReference type="InterPro" id="IPR006555">
    <property type="entry name" value="ATP-dep_Helicase_C"/>
</dbReference>
<evidence type="ECO:0000256" key="13">
    <source>
        <dbReference type="ARBA" id="ARBA00023125"/>
    </source>
</evidence>
<dbReference type="InterPro" id="IPR010614">
    <property type="entry name" value="RAD3-like_helicase_DEAD"/>
</dbReference>
<evidence type="ECO:0000256" key="17">
    <source>
        <dbReference type="ARBA" id="ARBA00044969"/>
    </source>
</evidence>
<keyword evidence="5" id="KW-0479">Metal-binding</keyword>
<dbReference type="SMART" id="SM00491">
    <property type="entry name" value="HELICc2"/>
    <property type="match status" value="1"/>
</dbReference>
<dbReference type="Pfam" id="PF06777">
    <property type="entry name" value="HBB"/>
    <property type="match status" value="1"/>
</dbReference>
<evidence type="ECO:0000256" key="7">
    <source>
        <dbReference type="ARBA" id="ARBA00022763"/>
    </source>
</evidence>
<evidence type="ECO:0000256" key="5">
    <source>
        <dbReference type="ARBA" id="ARBA00022723"/>
    </source>
</evidence>
<evidence type="ECO:0000256" key="10">
    <source>
        <dbReference type="ARBA" id="ARBA00022840"/>
    </source>
</evidence>
<accession>A0ABP9Y6V8</accession>
<sequence>MKLVGKNQLPQSFHRSNSESTDESEYSDVNSTGYAKFFETLPKTYKFDCPVGPGIIDKHEPGMNDRVFKCWYLDAEVNISKVFFQERGRIEAKAEAKETLTIKEQMMLNFNFSINPDEVKPDFVTHIEWFQILSELSAGLPTLATSDIRDARARGMNAPISKEAGGQVKLLVGSKYVLGRLLNESSEDHLKVVAPALQIMGDKAEFFTIDDLVIHFPYDKIYPEQYQYMCDLKKSLDAQGHCVLEMPSGTGKTISLLSLIVAYQMQYPEQHRKFIYCSRTVPEIDKALAELKNLMDYRRKSGLVEDFFGVGLTSRKNLCLNPTVAKEKKGKVVDSKCRNLTASWVRAKAAKSKASVQDDDAMEVDDQVQLCNFYENLEAANSPNPIPNGVYTLDDLKTYGKNMSYCPYYLVRRAIPFANVVIYSYHYMLDPKVAELVSRELSRDCIVVFDEAHNIDNVCIEALSIDLTRPMLDASARSVGILADRIDEIKKTDAQRLKNEYTKLVEGLRDANAARNEDTYMASPILPDDLLKEAVPGNIRRAEHFVAFLRRFIEYLKTRLRVMHVVAETPASFLQHLKDVTYIERKPLRFCAERLASLVRTLELSDLENFSSLQKVASFATLTSTYDKGFLLILEPFETETATIPNPVLHFTCLDASIAIKPVFDRFSTVVITSGTLSPLDMYSKMLNFQAVVQESYSMTLSRNCFLPMVITRGSDQVAISSKFEVRNDPAVVRNFGQIMVEFAKIVPDGVVCFFPSYLYMESIVSMWNDMGILNEAWKYKLIFVETPDAAETSLALANYRKACDNGRGAILLSVARGKVSEGIDFDHNYGRAVIMFGIPYQYTESRILKARLEYLRDNLHIRENDFLTFDAMRHAAQCVGRVLRGKTDYGLMVFADKRFARADKRAKLPKWINQYVTDASTNLSTDMSLVIAKKFLRSMAQPYESNQTGVSLWTSKDIERHQK</sequence>
<evidence type="ECO:0000256" key="3">
    <source>
        <dbReference type="ARBA" id="ARBA00009146"/>
    </source>
</evidence>
<dbReference type="InterPro" id="IPR010643">
    <property type="entry name" value="HBB"/>
</dbReference>
<dbReference type="NCBIfam" id="TIGR00604">
    <property type="entry name" value="rad3"/>
    <property type="match status" value="1"/>
</dbReference>
<evidence type="ECO:0000256" key="9">
    <source>
        <dbReference type="ARBA" id="ARBA00022806"/>
    </source>
</evidence>
<dbReference type="SMART" id="SM00488">
    <property type="entry name" value="DEXDc2"/>
    <property type="match status" value="1"/>
</dbReference>
<dbReference type="Gene3D" id="3.40.50.300">
    <property type="entry name" value="P-loop containing nucleotide triphosphate hydrolases"/>
    <property type="match status" value="2"/>
</dbReference>
<dbReference type="SUPFAM" id="SSF52540">
    <property type="entry name" value="P-loop containing nucleoside triphosphate hydrolases"/>
    <property type="match status" value="1"/>
</dbReference>
<dbReference type="InterPro" id="IPR027417">
    <property type="entry name" value="P-loop_NTPase"/>
</dbReference>
<evidence type="ECO:0000256" key="12">
    <source>
        <dbReference type="ARBA" id="ARBA00023014"/>
    </source>
</evidence>
<evidence type="ECO:0000256" key="1">
    <source>
        <dbReference type="ARBA" id="ARBA00001966"/>
    </source>
</evidence>
<keyword evidence="11" id="KW-0408">Iron</keyword>
<keyword evidence="6" id="KW-0547">Nucleotide-binding</keyword>
<dbReference type="InterPro" id="IPR006554">
    <property type="entry name" value="Helicase-like_DEXD_c2"/>
</dbReference>
<comment type="catalytic activity">
    <reaction evidence="18">
        <text>ATP + H2O = ADP + phosphate + H(+)</text>
        <dbReference type="Rhea" id="RHEA:13065"/>
        <dbReference type="ChEBI" id="CHEBI:15377"/>
        <dbReference type="ChEBI" id="CHEBI:15378"/>
        <dbReference type="ChEBI" id="CHEBI:30616"/>
        <dbReference type="ChEBI" id="CHEBI:43474"/>
        <dbReference type="ChEBI" id="CHEBI:456216"/>
        <dbReference type="EC" id="5.6.2.3"/>
    </reaction>
</comment>
<evidence type="ECO:0000259" key="20">
    <source>
        <dbReference type="PROSITE" id="PS51193"/>
    </source>
</evidence>
<keyword evidence="15" id="KW-0413">Isomerase</keyword>
<dbReference type="EMBL" id="BAABUJ010000022">
    <property type="protein sequence ID" value="GAA5802355.1"/>
    <property type="molecule type" value="Genomic_DNA"/>
</dbReference>
<dbReference type="PRINTS" id="PR00852">
    <property type="entry name" value="XRODRMPGMNTD"/>
</dbReference>
<evidence type="ECO:0000256" key="15">
    <source>
        <dbReference type="ARBA" id="ARBA00023235"/>
    </source>
</evidence>
<evidence type="ECO:0000256" key="16">
    <source>
        <dbReference type="ARBA" id="ARBA00023242"/>
    </source>
</evidence>
<evidence type="ECO:0000256" key="11">
    <source>
        <dbReference type="ARBA" id="ARBA00023004"/>
    </source>
</evidence>
<keyword evidence="22" id="KW-1185">Reference proteome</keyword>